<dbReference type="HOGENOM" id="CLU_097488_4_2_4"/>
<dbReference type="InterPro" id="IPR037135">
    <property type="entry name" value="DUF1653-like_dom_sf"/>
</dbReference>
<evidence type="ECO:0000313" key="2">
    <source>
        <dbReference type="EMBL" id="EGZ45777.1"/>
    </source>
</evidence>
<comment type="caution">
    <text evidence="2">The sequence shown here is derived from an EMBL/GenBank/DDBJ whole genome shotgun (WGS) entry which is preliminary data.</text>
</comment>
<dbReference type="AlphaFoldDB" id="G4CQZ2"/>
<accession>G4CQZ2</accession>
<organism evidence="2 3">
    <name type="scientific">Neisseria wadsworthii 9715</name>
    <dbReference type="NCBI Taxonomy" id="1030841"/>
    <lineage>
        <taxon>Bacteria</taxon>
        <taxon>Pseudomonadati</taxon>
        <taxon>Pseudomonadota</taxon>
        <taxon>Betaproteobacteria</taxon>
        <taxon>Neisseriales</taxon>
        <taxon>Neisseriaceae</taxon>
        <taxon>Neisseria</taxon>
    </lineage>
</organism>
<dbReference type="STRING" id="1030841.HMPREF9370_1502"/>
<protein>
    <submittedName>
        <fullName evidence="2">PKD domain containing protein</fullName>
    </submittedName>
</protein>
<evidence type="ECO:0000313" key="3">
    <source>
        <dbReference type="Proteomes" id="UP000005336"/>
    </source>
</evidence>
<name>G4CQZ2_9NEIS</name>
<feature type="domain" description="DUF1653" evidence="1">
    <location>
        <begin position="3"/>
        <end position="49"/>
    </location>
</feature>
<dbReference type="InterPro" id="IPR023387">
    <property type="entry name" value="DUF1653-like_dom"/>
</dbReference>
<dbReference type="Proteomes" id="UP000005336">
    <property type="component" value="Unassembled WGS sequence"/>
</dbReference>
<dbReference type="Gene3D" id="2.30.30.320">
    <property type="entry name" value="DUF1653-like domain"/>
    <property type="match status" value="1"/>
</dbReference>
<dbReference type="Pfam" id="PF07866">
    <property type="entry name" value="DUF1653"/>
    <property type="match status" value="1"/>
</dbReference>
<sequence>MQALARHSETEEWLVVYRALYGEYGLWVRPAAMFTEKVEHQGHTVSRFTLIQAT</sequence>
<proteinExistence type="predicted"/>
<dbReference type="PATRIC" id="fig|1030841.3.peg.1484"/>
<reference evidence="2 3" key="1">
    <citation type="submission" date="2011-06" db="EMBL/GenBank/DDBJ databases">
        <authorList>
            <person name="Muzny D."/>
            <person name="Qin X."/>
            <person name="Deng J."/>
            <person name="Jiang H."/>
            <person name="Liu Y."/>
            <person name="Qu J."/>
            <person name="Song X.-Z."/>
            <person name="Zhang L."/>
            <person name="Thornton R."/>
            <person name="Coyle M."/>
            <person name="Francisco L."/>
            <person name="Jackson L."/>
            <person name="Javaid M."/>
            <person name="Korchina V."/>
            <person name="Kovar C."/>
            <person name="Mata R."/>
            <person name="Mathew T."/>
            <person name="Ngo R."/>
            <person name="Nguyen L."/>
            <person name="Nguyen N."/>
            <person name="Okwuonu G."/>
            <person name="Ongeri F."/>
            <person name="Pham C."/>
            <person name="Simmons D."/>
            <person name="Wilczek-Boney K."/>
            <person name="Hale W."/>
            <person name="Jakkamsetti A."/>
            <person name="Pham P."/>
            <person name="Ruth R."/>
            <person name="San Lucas F."/>
            <person name="Warren J."/>
            <person name="Zhang J."/>
            <person name="Zhao Z."/>
            <person name="Zhou C."/>
            <person name="Zhu D."/>
            <person name="Lee S."/>
            <person name="Bess C."/>
            <person name="Blankenburg K."/>
            <person name="Forbes L."/>
            <person name="Fu Q."/>
            <person name="Gubbala S."/>
            <person name="Hirani K."/>
            <person name="Jayaseelan J.C."/>
            <person name="Lara F."/>
            <person name="Munidasa M."/>
            <person name="Palculict T."/>
            <person name="Patil S."/>
            <person name="Pu L.-L."/>
            <person name="Saada N."/>
            <person name="Tang L."/>
            <person name="Weissenberger G."/>
            <person name="Zhu Y."/>
            <person name="Hemphill L."/>
            <person name="Shang Y."/>
            <person name="Youmans B."/>
            <person name="Ayvaz T."/>
            <person name="Ross M."/>
            <person name="Santibanez J."/>
            <person name="Aqrawi P."/>
            <person name="Gross S."/>
            <person name="Joshi V."/>
            <person name="Fowler G."/>
            <person name="Nazareth L."/>
            <person name="Reid J."/>
            <person name="Worley K."/>
            <person name="Petrosino J."/>
            <person name="Highlander S."/>
            <person name="Gibbs R."/>
        </authorList>
    </citation>
    <scope>NUCLEOTIDE SEQUENCE [LARGE SCALE GENOMIC DNA]</scope>
    <source>
        <strain evidence="2 3">9715</strain>
    </source>
</reference>
<dbReference type="EMBL" id="AGAZ01000055">
    <property type="protein sequence ID" value="EGZ45777.1"/>
    <property type="molecule type" value="Genomic_DNA"/>
</dbReference>
<gene>
    <name evidence="2" type="ORF">HMPREF9370_1502</name>
</gene>
<evidence type="ECO:0000259" key="1">
    <source>
        <dbReference type="Pfam" id="PF07866"/>
    </source>
</evidence>
<keyword evidence="3" id="KW-1185">Reference proteome</keyword>